<dbReference type="Pfam" id="PF00505">
    <property type="entry name" value="HMG_box"/>
    <property type="match status" value="1"/>
</dbReference>
<feature type="domain" description="HMG box" evidence="6">
    <location>
        <begin position="469"/>
        <end position="535"/>
    </location>
</feature>
<dbReference type="InterPro" id="IPR009071">
    <property type="entry name" value="HMG_box_dom"/>
</dbReference>
<keyword evidence="8" id="KW-1185">Reference proteome</keyword>
<evidence type="ECO:0000313" key="7">
    <source>
        <dbReference type="EMBL" id="KAL1493286.1"/>
    </source>
</evidence>
<feature type="DNA-binding region" description="HMG box" evidence="4">
    <location>
        <begin position="469"/>
        <end position="535"/>
    </location>
</feature>
<feature type="compositionally biased region" description="Basic and acidic residues" evidence="5">
    <location>
        <begin position="258"/>
        <end position="272"/>
    </location>
</feature>
<proteinExistence type="predicted"/>
<dbReference type="SMART" id="SM00398">
    <property type="entry name" value="HMG"/>
    <property type="match status" value="4"/>
</dbReference>
<dbReference type="GO" id="GO:0003677">
    <property type="term" value="F:DNA binding"/>
    <property type="evidence" value="ECO:0007669"/>
    <property type="project" value="UniProtKB-UniRule"/>
</dbReference>
<dbReference type="PROSITE" id="PS50118">
    <property type="entry name" value="HMG_BOX_2"/>
    <property type="match status" value="3"/>
</dbReference>
<evidence type="ECO:0000256" key="5">
    <source>
        <dbReference type="SAM" id="MobiDB-lite"/>
    </source>
</evidence>
<dbReference type="GO" id="GO:0005634">
    <property type="term" value="C:nucleus"/>
    <property type="evidence" value="ECO:0007669"/>
    <property type="project" value="UniProtKB-SubCell"/>
</dbReference>
<feature type="region of interest" description="Disordered" evidence="5">
    <location>
        <begin position="1"/>
        <end position="21"/>
    </location>
</feature>
<evidence type="ECO:0000256" key="3">
    <source>
        <dbReference type="ARBA" id="ARBA00023242"/>
    </source>
</evidence>
<evidence type="ECO:0000313" key="8">
    <source>
        <dbReference type="Proteomes" id="UP001566132"/>
    </source>
</evidence>
<dbReference type="SUPFAM" id="SSF47095">
    <property type="entry name" value="HMG-box"/>
    <property type="match status" value="4"/>
</dbReference>
<comment type="caution">
    <text evidence="7">The sequence shown here is derived from an EMBL/GenBank/DDBJ whole genome shotgun (WGS) entry which is preliminary data.</text>
</comment>
<dbReference type="Gene3D" id="1.10.30.10">
    <property type="entry name" value="High mobility group box domain"/>
    <property type="match status" value="3"/>
</dbReference>
<keyword evidence="3 4" id="KW-0539">Nucleus</keyword>
<feature type="region of interest" description="Disordered" evidence="5">
    <location>
        <begin position="220"/>
        <end position="278"/>
    </location>
</feature>
<evidence type="ECO:0000256" key="4">
    <source>
        <dbReference type="PROSITE-ProRule" id="PRU00267"/>
    </source>
</evidence>
<dbReference type="EMBL" id="JBDJPC010000008">
    <property type="protein sequence ID" value="KAL1493286.1"/>
    <property type="molecule type" value="Genomic_DNA"/>
</dbReference>
<name>A0ABD1EJC1_HYPHA</name>
<evidence type="ECO:0000259" key="6">
    <source>
        <dbReference type="PROSITE" id="PS50118"/>
    </source>
</evidence>
<keyword evidence="2 4" id="KW-0238">DNA-binding</keyword>
<feature type="region of interest" description="Disordered" evidence="5">
    <location>
        <begin position="146"/>
        <end position="173"/>
    </location>
</feature>
<dbReference type="InterPro" id="IPR036910">
    <property type="entry name" value="HMG_box_dom_sf"/>
</dbReference>
<feature type="region of interest" description="Disordered" evidence="5">
    <location>
        <begin position="67"/>
        <end position="128"/>
    </location>
</feature>
<dbReference type="AlphaFoldDB" id="A0ABD1EJC1"/>
<reference evidence="7 8" key="1">
    <citation type="submission" date="2024-05" db="EMBL/GenBank/DDBJ databases">
        <title>Genetic variation in Jamaican populations of the coffee berry borer (Hypothenemus hampei).</title>
        <authorList>
            <person name="Errbii M."/>
            <person name="Myrie A."/>
        </authorList>
    </citation>
    <scope>NUCLEOTIDE SEQUENCE [LARGE SCALE GENOMIC DNA]</scope>
    <source>
        <strain evidence="7">JA-Hopewell-2020-01-JO</strain>
        <tissue evidence="7">Whole body</tissue>
    </source>
</reference>
<feature type="compositionally biased region" description="Basic and acidic residues" evidence="5">
    <location>
        <begin position="220"/>
        <end position="236"/>
    </location>
</feature>
<sequence>MKRKRALEYGNIQKPVKNKKDKLMNANNERLSESCLVSAGKKSKKNIKQEIIDPVFLENLTVNGSCTEEPELTKKKKKKKNGIQDETSEQLTEIKIEPVELNDNTGTEYPTNKKRRRLKKEKYDAEESLPKKTLPGVLKKIKIQTAQEVASGESGPSDFSVRKPKKKVRIDETESLRVKKEMADAEPHFSSKELPAKIIKSKLNKNLTEEVKVSPLTIQDDKKDKKGAKKGHEDVKFGNGVQRSHISTTDESDLEVYDSNKKVKKEETEKSKTPKNPAIAMPKEDQLILVQRMQLCTPPNETKSHKCSVQNLDWTKICFKNYSLEDCQAVWAQLLKKVRHYRILSEIICDVKKVIETVDMKEVKVRKTKSSNKRHPDMPKRPQSSFFLYYINEKDKVAKEHPDLDTAELQKYISKKYHNLSPEKKQKYELLSTEKMEEYKRQLEEFYAKHPDLREVVIKRPKETKEKPPKRPENPYKLFLQSELNKEEISDKDKAEFKDVCRDKWRHMPDENKLDWIKLAEEQYKKYEEELKAYMAKYPEYTPKSQPHKNFLSKEEMSLKDKLAGKPKKPPNTAYALFVSMALQSSDLKYIPPKERWSHTSGKWKGMTDEEKDQYKLLLTQVHEQYQKDFQAYLSTLPDDKRQQEILQNRPKKLKKTTETQPSTSGTKPKTSSSKSSFRSPNVKNNPVPPPCTPYKYFVEKYKGDNPKEAWKRLNISEKHKYEEELVVVKEKYIKDFEAYLKSLTKDELAAFCESRNAQEEYTSSDDSEHSDHKWGDHFSAQLSRNLEQLDIPL</sequence>
<evidence type="ECO:0000256" key="2">
    <source>
        <dbReference type="ARBA" id="ARBA00023125"/>
    </source>
</evidence>
<feature type="DNA-binding region" description="HMG box" evidence="4">
    <location>
        <begin position="379"/>
        <end position="447"/>
    </location>
</feature>
<feature type="compositionally biased region" description="Low complexity" evidence="5">
    <location>
        <begin position="662"/>
        <end position="686"/>
    </location>
</feature>
<accession>A0ABD1EJC1</accession>
<dbReference type="Proteomes" id="UP001566132">
    <property type="component" value="Unassembled WGS sequence"/>
</dbReference>
<feature type="domain" description="HMG box" evidence="6">
    <location>
        <begin position="379"/>
        <end position="447"/>
    </location>
</feature>
<dbReference type="PANTHER" id="PTHR46318:SF3">
    <property type="entry name" value="UPSTREAM BINDING TRANSCRIPTION FACTOR"/>
    <property type="match status" value="1"/>
</dbReference>
<evidence type="ECO:0000256" key="1">
    <source>
        <dbReference type="ARBA" id="ARBA00004123"/>
    </source>
</evidence>
<organism evidence="7 8">
    <name type="scientific">Hypothenemus hampei</name>
    <name type="common">Coffee berry borer</name>
    <dbReference type="NCBI Taxonomy" id="57062"/>
    <lineage>
        <taxon>Eukaryota</taxon>
        <taxon>Metazoa</taxon>
        <taxon>Ecdysozoa</taxon>
        <taxon>Arthropoda</taxon>
        <taxon>Hexapoda</taxon>
        <taxon>Insecta</taxon>
        <taxon>Pterygota</taxon>
        <taxon>Neoptera</taxon>
        <taxon>Endopterygota</taxon>
        <taxon>Coleoptera</taxon>
        <taxon>Polyphaga</taxon>
        <taxon>Cucujiformia</taxon>
        <taxon>Curculionidae</taxon>
        <taxon>Scolytinae</taxon>
        <taxon>Hypothenemus</taxon>
    </lineage>
</organism>
<comment type="subcellular location">
    <subcellularLocation>
        <location evidence="1">Nucleus</location>
    </subcellularLocation>
</comment>
<feature type="DNA-binding region" description="HMG box" evidence="4">
    <location>
        <begin position="568"/>
        <end position="634"/>
    </location>
</feature>
<dbReference type="PANTHER" id="PTHR46318">
    <property type="entry name" value="UPSTREAM BINDING TRANSCRIPTION FACTOR"/>
    <property type="match status" value="1"/>
</dbReference>
<feature type="domain" description="HMG box" evidence="6">
    <location>
        <begin position="568"/>
        <end position="634"/>
    </location>
</feature>
<dbReference type="InterPro" id="IPR051762">
    <property type="entry name" value="UBF1"/>
</dbReference>
<protein>
    <recommendedName>
        <fullName evidence="6">HMG box domain-containing protein</fullName>
    </recommendedName>
</protein>
<gene>
    <name evidence="7" type="ORF">ABEB36_011370</name>
</gene>
<feature type="region of interest" description="Disordered" evidence="5">
    <location>
        <begin position="646"/>
        <end position="690"/>
    </location>
</feature>